<evidence type="ECO:0000256" key="4">
    <source>
        <dbReference type="ARBA" id="ARBA00022741"/>
    </source>
</evidence>
<evidence type="ECO:0000259" key="10">
    <source>
        <dbReference type="Pfam" id="PF25019"/>
    </source>
</evidence>
<name>A0A199W393_ANACO</name>
<evidence type="ECO:0000313" key="12">
    <source>
        <dbReference type="Proteomes" id="UP000092600"/>
    </source>
</evidence>
<dbReference type="Pfam" id="PF18052">
    <property type="entry name" value="Rx_N"/>
    <property type="match status" value="1"/>
</dbReference>
<keyword evidence="2" id="KW-0433">Leucine-rich repeat</keyword>
<dbReference type="GO" id="GO:0009626">
    <property type="term" value="P:plant-type hypersensitive response"/>
    <property type="evidence" value="ECO:0007669"/>
    <property type="project" value="UniProtKB-ARBA"/>
</dbReference>
<dbReference type="InterPro" id="IPR002182">
    <property type="entry name" value="NB-ARC"/>
</dbReference>
<dbReference type="InterPro" id="IPR036388">
    <property type="entry name" value="WH-like_DNA-bd_sf"/>
</dbReference>
<dbReference type="PANTHER" id="PTHR36766:SF40">
    <property type="entry name" value="DISEASE RESISTANCE PROTEIN RGA3"/>
    <property type="match status" value="1"/>
</dbReference>
<dbReference type="SUPFAM" id="SSF52540">
    <property type="entry name" value="P-loop containing nucleoside triphosphate hydrolases"/>
    <property type="match status" value="1"/>
</dbReference>
<dbReference type="InterPro" id="IPR027417">
    <property type="entry name" value="P-loop_NTPase"/>
</dbReference>
<dbReference type="SUPFAM" id="SSF52058">
    <property type="entry name" value="L domain-like"/>
    <property type="match status" value="2"/>
</dbReference>
<evidence type="ECO:0000256" key="5">
    <source>
        <dbReference type="ARBA" id="ARBA00022821"/>
    </source>
</evidence>
<dbReference type="PRINTS" id="PR00364">
    <property type="entry name" value="DISEASERSIST"/>
</dbReference>
<dbReference type="Gene3D" id="3.80.10.10">
    <property type="entry name" value="Ribonuclease Inhibitor"/>
    <property type="match status" value="4"/>
</dbReference>
<dbReference type="Pfam" id="PF00931">
    <property type="entry name" value="NB-ARC"/>
    <property type="match status" value="1"/>
</dbReference>
<evidence type="ECO:0000313" key="11">
    <source>
        <dbReference type="EMBL" id="OAY83668.1"/>
    </source>
</evidence>
<reference evidence="11 12" key="1">
    <citation type="journal article" date="2016" name="DNA Res.">
        <title>The draft genome of MD-2 pineapple using hybrid error correction of long reads.</title>
        <authorList>
            <person name="Redwan R.M."/>
            <person name="Saidin A."/>
            <person name="Kumar S.V."/>
        </authorList>
    </citation>
    <scope>NUCLEOTIDE SEQUENCE [LARGE SCALE GENOMIC DNA]</scope>
    <source>
        <strain evidence="12">cv. MD2</strain>
        <tissue evidence="11">Leaf</tissue>
    </source>
</reference>
<evidence type="ECO:0000259" key="7">
    <source>
        <dbReference type="Pfam" id="PF00931"/>
    </source>
</evidence>
<proteinExistence type="inferred from homology"/>
<dbReference type="GO" id="GO:0042742">
    <property type="term" value="P:defense response to bacterium"/>
    <property type="evidence" value="ECO:0007669"/>
    <property type="project" value="UniProtKB-ARBA"/>
</dbReference>
<keyword evidence="6" id="KW-0067">ATP-binding</keyword>
<dbReference type="Gene3D" id="3.40.50.300">
    <property type="entry name" value="P-loop containing nucleotide triphosphate hydrolases"/>
    <property type="match status" value="1"/>
</dbReference>
<dbReference type="GO" id="GO:0005524">
    <property type="term" value="F:ATP binding"/>
    <property type="evidence" value="ECO:0007669"/>
    <property type="project" value="UniProtKB-KW"/>
</dbReference>
<dbReference type="EMBL" id="LSRQ01000321">
    <property type="protein sequence ID" value="OAY83668.1"/>
    <property type="molecule type" value="Genomic_DNA"/>
</dbReference>
<feature type="domain" description="Disease resistance N-terminal" evidence="8">
    <location>
        <begin position="25"/>
        <end position="100"/>
    </location>
</feature>
<dbReference type="PANTHER" id="PTHR36766">
    <property type="entry name" value="PLANT BROAD-SPECTRUM MILDEW RESISTANCE PROTEIN RPW8"/>
    <property type="match status" value="1"/>
</dbReference>
<dbReference type="InterPro" id="IPR041118">
    <property type="entry name" value="Rx_N"/>
</dbReference>
<dbReference type="STRING" id="4615.A0A199W393"/>
<evidence type="ECO:0000256" key="3">
    <source>
        <dbReference type="ARBA" id="ARBA00022737"/>
    </source>
</evidence>
<dbReference type="InterPro" id="IPR058922">
    <property type="entry name" value="WHD_DRP"/>
</dbReference>
<dbReference type="Gene3D" id="1.10.10.10">
    <property type="entry name" value="Winged helix-like DNA-binding domain superfamily/Winged helix DNA-binding domain"/>
    <property type="match status" value="1"/>
</dbReference>
<keyword evidence="3" id="KW-0677">Repeat</keyword>
<evidence type="ECO:0000256" key="1">
    <source>
        <dbReference type="ARBA" id="ARBA00008894"/>
    </source>
</evidence>
<evidence type="ECO:0000256" key="6">
    <source>
        <dbReference type="ARBA" id="ARBA00022840"/>
    </source>
</evidence>
<dbReference type="InterPro" id="IPR032675">
    <property type="entry name" value="LRR_dom_sf"/>
</dbReference>
<keyword evidence="5" id="KW-0611">Plant defense</keyword>
<feature type="domain" description="R13L1/DRL21-like LRR repeat region" evidence="10">
    <location>
        <begin position="691"/>
        <end position="819"/>
    </location>
</feature>
<evidence type="ECO:0000259" key="9">
    <source>
        <dbReference type="Pfam" id="PF23559"/>
    </source>
</evidence>
<comment type="caution">
    <text evidence="11">The sequence shown here is derived from an EMBL/GenBank/DDBJ whole genome shotgun (WGS) entry which is preliminary data.</text>
</comment>
<dbReference type="AlphaFoldDB" id="A0A199W393"/>
<dbReference type="InterPro" id="IPR056789">
    <property type="entry name" value="LRR_R13L1-DRL21"/>
</dbReference>
<protein>
    <submittedName>
        <fullName evidence="11">Putative disease resistance protein</fullName>
    </submittedName>
</protein>
<evidence type="ECO:0000256" key="2">
    <source>
        <dbReference type="ARBA" id="ARBA00022614"/>
    </source>
</evidence>
<dbReference type="Proteomes" id="UP000092600">
    <property type="component" value="Unassembled WGS sequence"/>
</dbReference>
<feature type="domain" description="Disease resistance protein winged helix" evidence="9">
    <location>
        <begin position="445"/>
        <end position="513"/>
    </location>
</feature>
<dbReference type="GO" id="GO:0002758">
    <property type="term" value="P:innate immune response-activating signaling pathway"/>
    <property type="evidence" value="ECO:0007669"/>
    <property type="project" value="UniProtKB-ARBA"/>
</dbReference>
<dbReference type="InterPro" id="IPR003591">
    <property type="entry name" value="Leu-rich_rpt_typical-subtyp"/>
</dbReference>
<gene>
    <name evidence="11" type="ORF">ACMD2_08391</name>
</gene>
<dbReference type="GO" id="GO:0043531">
    <property type="term" value="F:ADP binding"/>
    <property type="evidence" value="ECO:0007669"/>
    <property type="project" value="InterPro"/>
</dbReference>
<keyword evidence="4" id="KW-0547">Nucleotide-binding</keyword>
<dbReference type="SMART" id="SM00369">
    <property type="entry name" value="LRR_TYP"/>
    <property type="match status" value="3"/>
</dbReference>
<accession>A0A199W393</accession>
<comment type="similarity">
    <text evidence="1">Belongs to the disease resistance NB-LRR family.</text>
</comment>
<dbReference type="Pfam" id="PF23559">
    <property type="entry name" value="WHD_DRP"/>
    <property type="match status" value="1"/>
</dbReference>
<sequence length="1252" mass="141366">MAEHAAHAALAGFKWLVSPIITNLINKGYAYLDMDVAEKMQDLENIIIPQMEILIEAAENSPHKARLHGWLKSLEEAVYEAEDVLDLHCYYLLKQKVKRSTGGITVRLESLPLIKNLLKRFTFGPQNIKLKHALMNLENVAAKAKEFLPFLTIGVSNVRGPEATNESGRKVTTSLLTHTVFGRDKDRDHIIDLLRERVGLEHESSFAKSYTIVAIVGLGGAGKTTLAQYVCDYEREAKHFDVIMWVHVSQRMDVEKLTSKMVESASGMECPHLNNLDTLQMELTKLLKLKKFLLVLDDIWSVDDKQWELLLAPLSVGNRGSKILLTTRMKGAAELLGTKHFIQLKEIEQSDFVSLFMYYAFGDAKIDDNTLCKQLEGVVKENASKLHGSPLAARMVGGQLCRRLDANFWKSILNRDLLKDTMKSLLWSYQNLDAHLQRCFSYCSLFCKGDLILRKGLVHLWSAEGFIKTRDESKQMEDVAKEYIDDLVSSSFFQPSSLCDNSYVMHDLLHDLAEMVSKDRCFRVEGSLTKEIPREIRHLSLIMDRPSDVKEEICSLRNLRTLIFVGIINDDCIDDLLHDIFGKLKKLRVVDLSSCEVRKLPKSIGGLKHLRHLDLRNSSFEFFPKSVSTLYHLEFLFLNCTSVWKGLTHLINLRHINCFGGMLERVPRIGMLTALQTLRCFQVQKKKGYELKQLEKLTELQDSLHISGLEDVEGKAEALEAKLKDKKGIEKLRLEWSTSGNSSRSSDMDTQVLEGLCPPPQLRILEIMGYQGQICPSWMVGDRCLLHNLKSLELHQCRALEFLPDIDSLSQDLNDLVLQDLWKLKKLSILPPALTKLVLDACFSLAFGSKEDSEMIRSTQDITISQVVTFSEGLADKHAINIRQSKWSKIISKSSVQTDGNSLRNWLELRMDIIYRNLQEEEVQLVLPPSLQLLELTSCAFTNSALQECLRDLTSLTHLKISDVISLTSLPSADVLRCLTMLQELEIRECWFLTSLGGLHTLSSLKELTIDLCPNLSAEWPTLGGSTSLLPSSLESLKINACNWKHLDDLRPDLASLNNPFMASLQLGNLKSLSKLSITNCPNLSSLLGLDELEHLKELVVKKCPKLTHAETKLGDGGSSQLKSCIIDAPSLLYVLLAERASASLNFLHVEDFNSESFRPEDEQVFQHLTSLRNLHFRKCSIKSLPANLESLNSLGLLYIYNCQNILSLPHLPRSLSSLSLLSCNPVLEKQCQKPHGQDWCKIAHIPTVYVS</sequence>
<feature type="domain" description="NB-ARC" evidence="7">
    <location>
        <begin position="209"/>
        <end position="361"/>
    </location>
</feature>
<organism evidence="11 12">
    <name type="scientific">Ananas comosus</name>
    <name type="common">Pineapple</name>
    <name type="synonym">Ananas ananas</name>
    <dbReference type="NCBI Taxonomy" id="4615"/>
    <lineage>
        <taxon>Eukaryota</taxon>
        <taxon>Viridiplantae</taxon>
        <taxon>Streptophyta</taxon>
        <taxon>Embryophyta</taxon>
        <taxon>Tracheophyta</taxon>
        <taxon>Spermatophyta</taxon>
        <taxon>Magnoliopsida</taxon>
        <taxon>Liliopsida</taxon>
        <taxon>Poales</taxon>
        <taxon>Bromeliaceae</taxon>
        <taxon>Bromelioideae</taxon>
        <taxon>Ananas</taxon>
    </lineage>
</organism>
<dbReference type="Pfam" id="PF25019">
    <property type="entry name" value="LRR_R13L1-DRL21"/>
    <property type="match status" value="1"/>
</dbReference>
<evidence type="ECO:0000259" key="8">
    <source>
        <dbReference type="Pfam" id="PF18052"/>
    </source>
</evidence>
<dbReference type="FunFam" id="1.10.10.10:FF:000322">
    <property type="entry name" value="Probable disease resistance protein At1g63360"/>
    <property type="match status" value="1"/>
</dbReference>